<evidence type="ECO:0008006" key="4">
    <source>
        <dbReference type="Google" id="ProtNLM"/>
    </source>
</evidence>
<feature type="transmembrane region" description="Helical" evidence="1">
    <location>
        <begin position="28"/>
        <end position="48"/>
    </location>
</feature>
<protein>
    <recommendedName>
        <fullName evidence="4">DUF3093 domain-containing protein</fullName>
    </recommendedName>
</protein>
<evidence type="ECO:0000256" key="1">
    <source>
        <dbReference type="SAM" id="Phobius"/>
    </source>
</evidence>
<comment type="caution">
    <text evidence="2">The sequence shown here is derived from an EMBL/GenBank/DDBJ whole genome shotgun (WGS) entry which is preliminary data.</text>
</comment>
<dbReference type="Proteomes" id="UP000824190">
    <property type="component" value="Unassembled WGS sequence"/>
</dbReference>
<dbReference type="AlphaFoldDB" id="A0A9D1UMI8"/>
<gene>
    <name evidence="2" type="ORF">H9870_14360</name>
</gene>
<feature type="transmembrane region" description="Helical" evidence="1">
    <location>
        <begin position="5"/>
        <end position="22"/>
    </location>
</feature>
<dbReference type="EMBL" id="DXGC01000124">
    <property type="protein sequence ID" value="HIW92833.1"/>
    <property type="molecule type" value="Genomic_DNA"/>
</dbReference>
<evidence type="ECO:0000313" key="3">
    <source>
        <dbReference type="Proteomes" id="UP000824190"/>
    </source>
</evidence>
<name>A0A9D1UMI8_9CORY</name>
<keyword evidence="1" id="KW-0472">Membrane</keyword>
<reference evidence="2" key="2">
    <citation type="submission" date="2021-04" db="EMBL/GenBank/DDBJ databases">
        <authorList>
            <person name="Gilroy R."/>
        </authorList>
    </citation>
    <scope>NUCLEOTIDE SEQUENCE</scope>
    <source>
        <strain evidence="2">CHK32-1732</strain>
    </source>
</reference>
<reference evidence="2" key="1">
    <citation type="journal article" date="2021" name="PeerJ">
        <title>Extensive microbial diversity within the chicken gut microbiome revealed by metagenomics and culture.</title>
        <authorList>
            <person name="Gilroy R."/>
            <person name="Ravi A."/>
            <person name="Getino M."/>
            <person name="Pursley I."/>
            <person name="Horton D.L."/>
            <person name="Alikhan N.F."/>
            <person name="Baker D."/>
            <person name="Gharbi K."/>
            <person name="Hall N."/>
            <person name="Watson M."/>
            <person name="Adriaenssens E.M."/>
            <person name="Foster-Nyarko E."/>
            <person name="Jarju S."/>
            <person name="Secka A."/>
            <person name="Antonio M."/>
            <person name="Oren A."/>
            <person name="Chaudhuri R.R."/>
            <person name="La Ragione R."/>
            <person name="Hildebrand F."/>
            <person name="Pallen M.J."/>
        </authorList>
    </citation>
    <scope>NUCLEOTIDE SEQUENCE</scope>
    <source>
        <strain evidence="2">CHK32-1732</strain>
    </source>
</reference>
<keyword evidence="1" id="KW-0812">Transmembrane</keyword>
<sequence length="146" mass="16195">MTWPVMVLVLGTLGATAVLVLVVDEVPWLFSVPFAVFVIFLMVIVPTWRMQVDDDGFHVRTATGFPRRTIPLEDMAEVMKITVNIWDWGGWGWRKSARGTGLITRSGPGFRIILQNKKFVEVSCTDSDQAEAAVRAISARLGTTSV</sequence>
<organism evidence="2 3">
    <name type="scientific">Candidatus Corynebacterium avicola</name>
    <dbReference type="NCBI Taxonomy" id="2838527"/>
    <lineage>
        <taxon>Bacteria</taxon>
        <taxon>Bacillati</taxon>
        <taxon>Actinomycetota</taxon>
        <taxon>Actinomycetes</taxon>
        <taxon>Mycobacteriales</taxon>
        <taxon>Corynebacteriaceae</taxon>
        <taxon>Corynebacterium</taxon>
    </lineage>
</organism>
<proteinExistence type="predicted"/>
<keyword evidence="1" id="KW-1133">Transmembrane helix</keyword>
<accession>A0A9D1UMI8</accession>
<evidence type="ECO:0000313" key="2">
    <source>
        <dbReference type="EMBL" id="HIW92833.1"/>
    </source>
</evidence>